<evidence type="ECO:0000313" key="1">
    <source>
        <dbReference type="EMBL" id="RYJ36815.1"/>
    </source>
</evidence>
<evidence type="ECO:0000313" key="2">
    <source>
        <dbReference type="Proteomes" id="UP000290433"/>
    </source>
</evidence>
<sequence>MSKNFEIIFDGLMYGPFNYRLQIKNRLYNLSYSLQKSFTNDQENYKLNIDDLDYKEIYSLGGGLCFSAFNWNKDIEKRIIERSSINNFTGIPFFLGTNEERIELNKNDKKKLINFPKDYFDNFIIKIKSLNVLSEKNKIFENQKQFTIDIDDPNSIETSVAEYNFNYKTNFFVTEIKLIDQLYFATIQATKASLLDVFCLGYKVYLDDEKRRSSLA</sequence>
<comment type="caution">
    <text evidence="1">The sequence shown here is derived from an EMBL/GenBank/DDBJ whole genome shotgun (WGS) entry which is preliminary data.</text>
</comment>
<name>A0A444VT83_9FLAO</name>
<accession>A0A444VT83</accession>
<organism evidence="1 2">
    <name type="scientific">Flavobacterium anhuiense</name>
    <dbReference type="NCBI Taxonomy" id="459526"/>
    <lineage>
        <taxon>Bacteria</taxon>
        <taxon>Pseudomonadati</taxon>
        <taxon>Bacteroidota</taxon>
        <taxon>Flavobacteriia</taxon>
        <taxon>Flavobacteriales</taxon>
        <taxon>Flavobacteriaceae</taxon>
        <taxon>Flavobacterium</taxon>
    </lineage>
</organism>
<dbReference type="EMBL" id="JUIV01000023">
    <property type="protein sequence ID" value="RYJ36815.1"/>
    <property type="molecule type" value="Genomic_DNA"/>
</dbReference>
<reference evidence="1 2" key="1">
    <citation type="submission" date="2014-12" db="EMBL/GenBank/DDBJ databases">
        <title>Genome sequence of Flavobacterium anhuiense RCM74.</title>
        <authorList>
            <person name="Kim J.F."/>
            <person name="Song J.Y."/>
            <person name="Kwak M.-J."/>
            <person name="Lee S.-W."/>
        </authorList>
    </citation>
    <scope>NUCLEOTIDE SEQUENCE [LARGE SCALE GENOMIC DNA]</scope>
    <source>
        <strain evidence="1 2">RCM74</strain>
    </source>
</reference>
<dbReference type="AlphaFoldDB" id="A0A444VT83"/>
<dbReference type="Proteomes" id="UP000290433">
    <property type="component" value="Unassembled WGS sequence"/>
</dbReference>
<dbReference type="RefSeq" id="WP_129748872.1">
    <property type="nucleotide sequence ID" value="NZ_JUIV01000023.1"/>
</dbReference>
<gene>
    <name evidence="1" type="ORF">NU08_4214</name>
</gene>
<dbReference type="OrthoDB" id="9880937at2"/>
<protein>
    <submittedName>
        <fullName evidence="1">Uncharacterized protein</fullName>
    </submittedName>
</protein>
<proteinExistence type="predicted"/>